<comment type="subcellular location">
    <subcellularLocation>
        <location evidence="5">Cell membrane</location>
        <topology evidence="5">Multi-pass membrane protein</topology>
    </subcellularLocation>
</comment>
<evidence type="ECO:0000313" key="8">
    <source>
        <dbReference type="Proteomes" id="UP000572680"/>
    </source>
</evidence>
<dbReference type="HAMAP" id="MF_01600">
    <property type="entry name" value="UPF0182"/>
    <property type="match status" value="1"/>
</dbReference>
<evidence type="ECO:0000256" key="4">
    <source>
        <dbReference type="ARBA" id="ARBA00023136"/>
    </source>
</evidence>
<protein>
    <recommendedName>
        <fullName evidence="5">UPF0182 protein HNR61_000478</fullName>
    </recommendedName>
</protein>
<name>A0A7W3QJ19_ACTNM</name>
<dbReference type="GO" id="GO:0005886">
    <property type="term" value="C:plasma membrane"/>
    <property type="evidence" value="ECO:0007669"/>
    <property type="project" value="UniProtKB-SubCell"/>
</dbReference>
<dbReference type="InterPro" id="IPR005372">
    <property type="entry name" value="UPF0182"/>
</dbReference>
<keyword evidence="4 5" id="KW-0472">Membrane</keyword>
<feature type="transmembrane region" description="Helical" evidence="5">
    <location>
        <begin position="61"/>
        <end position="86"/>
    </location>
</feature>
<evidence type="ECO:0000256" key="1">
    <source>
        <dbReference type="ARBA" id="ARBA00022475"/>
    </source>
</evidence>
<reference evidence="7 8" key="1">
    <citation type="submission" date="2020-08" db="EMBL/GenBank/DDBJ databases">
        <title>Genomic Encyclopedia of Type Strains, Phase IV (KMG-IV): sequencing the most valuable type-strain genomes for metagenomic binning, comparative biology and taxonomic classification.</title>
        <authorList>
            <person name="Goeker M."/>
        </authorList>
    </citation>
    <scope>NUCLEOTIDE SEQUENCE [LARGE SCALE GENOMIC DNA]</scope>
    <source>
        <strain evidence="7 8">DSM 44197</strain>
    </source>
</reference>
<dbReference type="AlphaFoldDB" id="A0A7W3QJ19"/>
<organism evidence="7 8">
    <name type="scientific">Actinomadura namibiensis</name>
    <dbReference type="NCBI Taxonomy" id="182080"/>
    <lineage>
        <taxon>Bacteria</taxon>
        <taxon>Bacillati</taxon>
        <taxon>Actinomycetota</taxon>
        <taxon>Actinomycetes</taxon>
        <taxon>Streptosporangiales</taxon>
        <taxon>Thermomonosporaceae</taxon>
        <taxon>Actinomadura</taxon>
    </lineage>
</organism>
<comment type="similarity">
    <text evidence="5">Belongs to the UPF0182 family.</text>
</comment>
<dbReference type="RefSeq" id="WP_182841438.1">
    <property type="nucleotide sequence ID" value="NZ_BAAALP010000006.1"/>
</dbReference>
<sequence>MTFRTPGFGRRLGTGRSRLVLPVLVTVAVLLIAFMVFTAIWTDLLWYRSVGFSSVYTTGLWARVVLFVGGGALMALVVGANVVVAYRLRPSHRPMSLEQQGLERYRAIIDPRRKLIAVGGLGLLALLTGSSVAGQWPVWLAFLNRTPFGVKDPQFGKDVSFYVFTYPFLRLVLGVVFATVILSIVAAVIVHYLYGGLRLQGPGDKMSPPARAHLSVLVGLFVALKAFAYWFDRYGLVHSERGVTTGASYTDVNALLPAKTILAVIAVICAVMFVGNIVRRGMMLPGVGFTLLVLSAILVGGVYPLLIQQFQVKPDELAKERQYIQRNIEFTRRAYGVDKAEIAVDYGAKVESDAGKLRQESGKLAQGVRLLDPAVVGETFQQLQQVRPFYRFPDPLDVDRYKIGDRTVDTVVALRELSGAPSGQRSWVKDRMVYTHGYGFVSAYGDKFGNGGTPDWVTKDMPVDPAGTIRVDRPQIYFGERSPMYSVVGGQGQQELDYPDNSPAGQKNTTYQGTGGVAVDSFLNKLLFATKFQEKNLLLSGAIKPGAKILYNRTPREMVQRAAPWLTLDGDPYPAVVNGRILWVLDGYTTSSSYPYSEQRSLGDATRDTITDTRSAVARQTNDRINYMRNSVKATVDAYDGSVKLYQWDEQDPVAKTWMKVFKGTVLPKGEIDKVPGLKEHFRYPQDLFKVQRNILAQYHVTDPTAFYNGEGFWEVPEDPSVKGKRQPPYYQSLQMPGWSERSFALTTVFNPRGNPNLAAFMAVNSTPGPDYGKIQVLQTPRNAQPQGPGQVQNSFETDSRVKEELNKLRLGNTQTVAGNLLTIPFAGGLLYVEPMYAKAGGGAEQQPFPILGRVLVRFGDRIASGQTLDEAMKQLFGGAASVPAPAPGGDRGRDQGQGQQGGALTPQVRDAIAALDKALADFRDAKGKGDFAGMDQAWKRIEEARKALSDAQQAAAQQPARSPSPSPTASPNATPSPTASAS</sequence>
<evidence type="ECO:0000256" key="2">
    <source>
        <dbReference type="ARBA" id="ARBA00022692"/>
    </source>
</evidence>
<keyword evidence="1 5" id="KW-1003">Cell membrane</keyword>
<feature type="transmembrane region" description="Helical" evidence="5">
    <location>
        <begin position="168"/>
        <end position="194"/>
    </location>
</feature>
<dbReference type="EMBL" id="JACJIA010000001">
    <property type="protein sequence ID" value="MBA8948880.1"/>
    <property type="molecule type" value="Genomic_DNA"/>
</dbReference>
<dbReference type="GO" id="GO:0005576">
    <property type="term" value="C:extracellular region"/>
    <property type="evidence" value="ECO:0007669"/>
    <property type="project" value="TreeGrafter"/>
</dbReference>
<feature type="transmembrane region" description="Helical" evidence="5">
    <location>
        <begin position="115"/>
        <end position="136"/>
    </location>
</feature>
<evidence type="ECO:0000313" key="7">
    <source>
        <dbReference type="EMBL" id="MBA8948880.1"/>
    </source>
</evidence>
<dbReference type="PANTHER" id="PTHR39344:SF1">
    <property type="entry name" value="UPF0182 PROTEIN SLL1060"/>
    <property type="match status" value="1"/>
</dbReference>
<feature type="transmembrane region" description="Helical" evidence="5">
    <location>
        <begin position="20"/>
        <end position="41"/>
    </location>
</feature>
<dbReference type="Proteomes" id="UP000572680">
    <property type="component" value="Unassembled WGS sequence"/>
</dbReference>
<feature type="compositionally biased region" description="Low complexity" evidence="6">
    <location>
        <begin position="970"/>
        <end position="983"/>
    </location>
</feature>
<gene>
    <name evidence="7" type="ORF">HNR61_000478</name>
</gene>
<evidence type="ECO:0000256" key="6">
    <source>
        <dbReference type="SAM" id="MobiDB-lite"/>
    </source>
</evidence>
<accession>A0A7W3QJ19</accession>
<proteinExistence type="inferred from homology"/>
<feature type="region of interest" description="Disordered" evidence="6">
    <location>
        <begin position="944"/>
        <end position="983"/>
    </location>
</feature>
<evidence type="ECO:0000256" key="5">
    <source>
        <dbReference type="HAMAP-Rule" id="MF_01600"/>
    </source>
</evidence>
<feature type="transmembrane region" description="Helical" evidence="5">
    <location>
        <begin position="286"/>
        <end position="306"/>
    </location>
</feature>
<feature type="region of interest" description="Disordered" evidence="6">
    <location>
        <begin position="880"/>
        <end position="905"/>
    </location>
</feature>
<keyword evidence="3 5" id="KW-1133">Transmembrane helix</keyword>
<feature type="transmembrane region" description="Helical" evidence="5">
    <location>
        <begin position="214"/>
        <end position="231"/>
    </location>
</feature>
<feature type="compositionally biased region" description="Low complexity" evidence="6">
    <location>
        <begin position="952"/>
        <end position="962"/>
    </location>
</feature>
<dbReference type="Pfam" id="PF03699">
    <property type="entry name" value="UPF0182"/>
    <property type="match status" value="1"/>
</dbReference>
<feature type="transmembrane region" description="Helical" evidence="5">
    <location>
        <begin position="254"/>
        <end position="274"/>
    </location>
</feature>
<comment type="caution">
    <text evidence="7">The sequence shown here is derived from an EMBL/GenBank/DDBJ whole genome shotgun (WGS) entry which is preliminary data.</text>
</comment>
<dbReference type="PANTHER" id="PTHR39344">
    <property type="entry name" value="UPF0182 PROTEIN SLL1060"/>
    <property type="match status" value="1"/>
</dbReference>
<evidence type="ECO:0000256" key="3">
    <source>
        <dbReference type="ARBA" id="ARBA00022989"/>
    </source>
</evidence>
<keyword evidence="2 5" id="KW-0812">Transmembrane</keyword>
<keyword evidence="8" id="KW-1185">Reference proteome</keyword>